<gene>
    <name evidence="4" type="ORF">RM51_03100</name>
</gene>
<dbReference type="Gene3D" id="3.90.550.10">
    <property type="entry name" value="Spore Coat Polysaccharide Biosynthesis Protein SpsA, Chain A"/>
    <property type="match status" value="1"/>
</dbReference>
<dbReference type="EMBL" id="JWTA01000003">
    <property type="protein sequence ID" value="KIC64543.1"/>
    <property type="molecule type" value="Genomic_DNA"/>
</dbReference>
<keyword evidence="2" id="KW-0472">Membrane</keyword>
<dbReference type="PANTHER" id="PTHR43630">
    <property type="entry name" value="POLY-BETA-1,6-N-ACETYL-D-GLUCOSAMINE SYNTHASE"/>
    <property type="match status" value="1"/>
</dbReference>
<comment type="caution">
    <text evidence="4">The sequence shown here is derived from an EMBL/GenBank/DDBJ whole genome shotgun (WGS) entry which is preliminary data.</text>
</comment>
<keyword evidence="2" id="KW-0812">Transmembrane</keyword>
<name>A0A0B4ED23_9FLAO</name>
<evidence type="ECO:0000259" key="3">
    <source>
        <dbReference type="Pfam" id="PF00535"/>
    </source>
</evidence>
<dbReference type="InterPro" id="IPR001173">
    <property type="entry name" value="Glyco_trans_2-like"/>
</dbReference>
<reference evidence="4 5" key="1">
    <citation type="submission" date="2014-12" db="EMBL/GenBank/DDBJ databases">
        <title>Genome sequencing of Chryseobacterium taiwanense TPW19.</title>
        <authorList>
            <person name="Tan P.W."/>
            <person name="Chan K.-G."/>
        </authorList>
    </citation>
    <scope>NUCLEOTIDE SEQUENCE [LARGE SCALE GENOMIC DNA]</scope>
    <source>
        <strain evidence="4 5">TPW19</strain>
    </source>
</reference>
<dbReference type="Pfam" id="PF00535">
    <property type="entry name" value="Glycos_transf_2"/>
    <property type="match status" value="1"/>
</dbReference>
<feature type="domain" description="Glycosyltransferase 2-like" evidence="3">
    <location>
        <begin position="4"/>
        <end position="123"/>
    </location>
</feature>
<evidence type="ECO:0000313" key="5">
    <source>
        <dbReference type="Proteomes" id="UP000031167"/>
    </source>
</evidence>
<dbReference type="PANTHER" id="PTHR43630:SF2">
    <property type="entry name" value="GLYCOSYLTRANSFERASE"/>
    <property type="match status" value="1"/>
</dbReference>
<dbReference type="CDD" id="cd02511">
    <property type="entry name" value="Beta4Glucosyltransferase"/>
    <property type="match status" value="1"/>
</dbReference>
<evidence type="ECO:0000256" key="1">
    <source>
        <dbReference type="ARBA" id="ARBA00038494"/>
    </source>
</evidence>
<evidence type="ECO:0000313" key="4">
    <source>
        <dbReference type="EMBL" id="KIC64543.1"/>
    </source>
</evidence>
<comment type="similarity">
    <text evidence="1">Belongs to the glycosyltransferase 2 family. WaaE/KdtX subfamily.</text>
</comment>
<dbReference type="RefSeq" id="WP_039365043.1">
    <property type="nucleotide sequence ID" value="NZ_JWTA01000003.1"/>
</dbReference>
<sequence length="254" mass="29596">MKLSVAFITFNEDRIIEKNLSSIYDLADEIVVVDSFSTDRTVEICKKFPKVKFVQKKFEGFGKQKNYAISLCEGDWILFLDADEIPDPQAQQSIKKIVESEKAPFNVYEIGFNNIFLGKALKYGGWGNIKRERLFRKNFGKYSEDIVHEEFITSEKKGKIEGKISHYTYRDIYHHIEKSNKYTSMMAEKMYKNGKRSNVLKIIFKPIYQFIKSYIIRLGFLDGLVGYYAAATAAFYTFLKYKKLHEISKFGKAC</sequence>
<keyword evidence="2" id="KW-1133">Transmembrane helix</keyword>
<keyword evidence="5" id="KW-1185">Reference proteome</keyword>
<dbReference type="SUPFAM" id="SSF53448">
    <property type="entry name" value="Nucleotide-diphospho-sugar transferases"/>
    <property type="match status" value="1"/>
</dbReference>
<accession>A0A0B4ED23</accession>
<dbReference type="InterPro" id="IPR029044">
    <property type="entry name" value="Nucleotide-diphossugar_trans"/>
</dbReference>
<feature type="transmembrane region" description="Helical" evidence="2">
    <location>
        <begin position="214"/>
        <end position="239"/>
    </location>
</feature>
<dbReference type="Proteomes" id="UP000031167">
    <property type="component" value="Unassembled WGS sequence"/>
</dbReference>
<dbReference type="OrthoDB" id="9815923at2"/>
<dbReference type="AlphaFoldDB" id="A0A0B4ED23"/>
<organism evidence="4 5">
    <name type="scientific">Chryseobacterium taiwanense</name>
    <dbReference type="NCBI Taxonomy" id="363331"/>
    <lineage>
        <taxon>Bacteria</taxon>
        <taxon>Pseudomonadati</taxon>
        <taxon>Bacteroidota</taxon>
        <taxon>Flavobacteriia</taxon>
        <taxon>Flavobacteriales</taxon>
        <taxon>Weeksellaceae</taxon>
        <taxon>Chryseobacterium group</taxon>
        <taxon>Chryseobacterium</taxon>
    </lineage>
</organism>
<protein>
    <recommendedName>
        <fullName evidence="3">Glycosyltransferase 2-like domain-containing protein</fullName>
    </recommendedName>
</protein>
<evidence type="ECO:0000256" key="2">
    <source>
        <dbReference type="SAM" id="Phobius"/>
    </source>
</evidence>
<proteinExistence type="inferred from homology"/>
<dbReference type="STRING" id="363331.RM51_03100"/>